<evidence type="ECO:0008006" key="4">
    <source>
        <dbReference type="Google" id="ProtNLM"/>
    </source>
</evidence>
<protein>
    <recommendedName>
        <fullName evidence="4">Type IV pilin accessory protein</fullName>
    </recommendedName>
</protein>
<feature type="transmembrane region" description="Helical" evidence="1">
    <location>
        <begin position="50"/>
        <end position="69"/>
    </location>
</feature>
<keyword evidence="3" id="KW-1185">Reference proteome</keyword>
<dbReference type="NCBIfam" id="NF041437">
    <property type="entry name" value="TfpZ"/>
    <property type="match status" value="1"/>
</dbReference>
<evidence type="ECO:0000313" key="3">
    <source>
        <dbReference type="Proteomes" id="UP000451565"/>
    </source>
</evidence>
<evidence type="ECO:0000313" key="2">
    <source>
        <dbReference type="EMBL" id="MQR01914.1"/>
    </source>
</evidence>
<accession>A0A843YW60</accession>
<dbReference type="Proteomes" id="UP000451565">
    <property type="component" value="Unassembled WGS sequence"/>
</dbReference>
<proteinExistence type="predicted"/>
<dbReference type="EMBL" id="WINI01000007">
    <property type="protein sequence ID" value="MQR01914.1"/>
    <property type="molecule type" value="Genomic_DNA"/>
</dbReference>
<dbReference type="AlphaFoldDB" id="A0A843YW60"/>
<gene>
    <name evidence="2" type="ORF">GEV47_14640</name>
</gene>
<keyword evidence="1" id="KW-0812">Transmembrane</keyword>
<reference evidence="2 3" key="1">
    <citation type="submission" date="2019-10" db="EMBL/GenBank/DDBJ databases">
        <title>Glaciimonas soli sp. nov., a psychrophilic bacterium isolated from the forest soil of a high elevation mountain in Taiwan.</title>
        <authorList>
            <person name="Wang L.-T."/>
            <person name="Shieh W.Y."/>
        </authorList>
    </citation>
    <scope>NUCLEOTIDE SEQUENCE [LARGE SCALE GENOMIC DNA]</scope>
    <source>
        <strain evidence="2 3">GS1</strain>
    </source>
</reference>
<keyword evidence="1" id="KW-0472">Membrane</keyword>
<comment type="caution">
    <text evidence="2">The sequence shown here is derived from an EMBL/GenBank/DDBJ whole genome shotgun (WGS) entry which is preliminary data.</text>
</comment>
<evidence type="ECO:0000256" key="1">
    <source>
        <dbReference type="SAM" id="Phobius"/>
    </source>
</evidence>
<feature type="transmembrane region" description="Helical" evidence="1">
    <location>
        <begin position="81"/>
        <end position="100"/>
    </location>
</feature>
<organism evidence="2 3">
    <name type="scientific">Glaciimonas soli</name>
    <dbReference type="NCBI Taxonomy" id="2590999"/>
    <lineage>
        <taxon>Bacteria</taxon>
        <taxon>Pseudomonadati</taxon>
        <taxon>Pseudomonadota</taxon>
        <taxon>Betaproteobacteria</taxon>
        <taxon>Burkholderiales</taxon>
        <taxon>Oxalobacteraceae</taxon>
        <taxon>Glaciimonas</taxon>
    </lineage>
</organism>
<sequence>MIFYSRNMKRVTASLVHLCISMLIVSCVLAVVMLIWYPRPYFEALGVGKMLLIIASVDVTIGPLITLIIYNPKKKSLKFDLTIVAILQVIAMIYGISTVFGGRPVYAVYNIDMFTLVSAVDIPAVELSKARNQSLPISGPQIVGARLPDDRKERDRILFSSVQGGPDLPQMPQHYISYRAVANDVKLKMLSFDRLMKRQPKAKAGAVQALIAEALSKKSLGIADVGFVPMRAKVQDLTVVVRRSDASIVDILQVNPWGDL</sequence>
<dbReference type="InterPro" id="IPR047814">
    <property type="entry name" value="TfpX/TfpZ-like"/>
</dbReference>
<dbReference type="PROSITE" id="PS51257">
    <property type="entry name" value="PROKAR_LIPOPROTEIN"/>
    <property type="match status" value="1"/>
</dbReference>
<feature type="transmembrane region" description="Helical" evidence="1">
    <location>
        <begin position="12"/>
        <end position="38"/>
    </location>
</feature>
<dbReference type="OrthoDB" id="8613597at2"/>
<name>A0A843YW60_9BURK</name>
<dbReference type="RefSeq" id="WP_153235492.1">
    <property type="nucleotide sequence ID" value="NZ_WINI01000007.1"/>
</dbReference>
<keyword evidence="1" id="KW-1133">Transmembrane helix</keyword>